<dbReference type="PROSITE" id="PS51208">
    <property type="entry name" value="AUTOTRANSPORTER"/>
    <property type="match status" value="1"/>
</dbReference>
<name>A0ABX2C7M2_9BRAD</name>
<evidence type="ECO:0000256" key="1">
    <source>
        <dbReference type="SAM" id="MobiDB-lite"/>
    </source>
</evidence>
<dbReference type="EMBL" id="JABFDN010000001">
    <property type="protein sequence ID" value="NPU64256.1"/>
    <property type="molecule type" value="Genomic_DNA"/>
</dbReference>
<dbReference type="Gene3D" id="2.40.128.130">
    <property type="entry name" value="Autotransporter beta-domain"/>
    <property type="match status" value="1"/>
</dbReference>
<keyword evidence="5" id="KW-1185">Reference proteome</keyword>
<feature type="region of interest" description="Disordered" evidence="1">
    <location>
        <begin position="94"/>
        <end position="114"/>
    </location>
</feature>
<dbReference type="SUPFAM" id="SSF103515">
    <property type="entry name" value="Autotransporter"/>
    <property type="match status" value="1"/>
</dbReference>
<keyword evidence="2" id="KW-0732">Signal</keyword>
<feature type="chain" id="PRO_5046168368" evidence="2">
    <location>
        <begin position="37"/>
        <end position="383"/>
    </location>
</feature>
<feature type="region of interest" description="Disordered" evidence="1">
    <location>
        <begin position="44"/>
        <end position="71"/>
    </location>
</feature>
<comment type="caution">
    <text evidence="4">The sequence shown here is derived from an EMBL/GenBank/DDBJ whole genome shotgun (WGS) entry which is preliminary data.</text>
</comment>
<protein>
    <submittedName>
        <fullName evidence="4">Autotransporter outer membrane beta-barrel domain-containing protein</fullName>
    </submittedName>
</protein>
<dbReference type="PROSITE" id="PS51257">
    <property type="entry name" value="PROKAR_LIPOPROTEIN"/>
    <property type="match status" value="1"/>
</dbReference>
<gene>
    <name evidence="4" type="ORF">HL667_04535</name>
</gene>
<dbReference type="InterPro" id="IPR005546">
    <property type="entry name" value="Autotransporte_beta"/>
</dbReference>
<evidence type="ECO:0000313" key="4">
    <source>
        <dbReference type="EMBL" id="NPU64256.1"/>
    </source>
</evidence>
<evidence type="ECO:0000256" key="2">
    <source>
        <dbReference type="SAM" id="SignalP"/>
    </source>
</evidence>
<sequence length="383" mass="39844">MRGPFQVGRDGRSCTGALVAWSFVAALAAGCLTARAADAASLPSVAASPTPAPTPSPSPSPVPNAVSSDLSSGRTVLDLGSKFLERLGNQATFGGSRLQRSNPGGGGASEASEQPRFRSWAEAYGVTARSSAQRDFVGDKRVTWGGVAGIGMRLAPGVNVGLSIDQSRTRVDVPLALQSAALDLTQLGFNASVDHGPWTWAIAIVHGFGGINARRDTILGATTSVYGAHITGVLSELDYYWSFGESRAVPKLAFEYARATTAAFQEAGGLDPLSVSGTSLERGRVLVGAEVGRYFVVDGRILDISAYGKFVDNFTQNLGTVTVNLGAQSISLQGLGEGRYGADAGAALSLSLSSTARLYLNYDAKLRSALQSHQGTLGVELKW</sequence>
<reference evidence="4" key="1">
    <citation type="submission" date="2020-05" db="EMBL/GenBank/DDBJ databases">
        <title>Nod-independent and nitrogen-fixing Bradyrhizobium aeschynomene sp. nov. isolated from nodules of Aeschynomene indica.</title>
        <authorList>
            <person name="Zhang Z."/>
        </authorList>
    </citation>
    <scope>NUCLEOTIDE SEQUENCE</scope>
    <source>
        <strain evidence="4">83012</strain>
    </source>
</reference>
<proteinExistence type="predicted"/>
<dbReference type="InterPro" id="IPR036709">
    <property type="entry name" value="Autotransporte_beta_dom_sf"/>
</dbReference>
<accession>A0ABX2C7M2</accession>
<dbReference type="SMART" id="SM00869">
    <property type="entry name" value="Autotransporter"/>
    <property type="match status" value="1"/>
</dbReference>
<dbReference type="Proteomes" id="UP000886476">
    <property type="component" value="Unassembled WGS sequence"/>
</dbReference>
<organism evidence="4 5">
    <name type="scientific">Bradyrhizobium aeschynomenes</name>
    <dbReference type="NCBI Taxonomy" id="2734909"/>
    <lineage>
        <taxon>Bacteria</taxon>
        <taxon>Pseudomonadati</taxon>
        <taxon>Pseudomonadota</taxon>
        <taxon>Alphaproteobacteria</taxon>
        <taxon>Hyphomicrobiales</taxon>
        <taxon>Nitrobacteraceae</taxon>
        <taxon>Bradyrhizobium</taxon>
    </lineage>
</organism>
<feature type="domain" description="Autotransporter" evidence="3">
    <location>
        <begin position="112"/>
        <end position="383"/>
    </location>
</feature>
<evidence type="ECO:0000259" key="3">
    <source>
        <dbReference type="PROSITE" id="PS51208"/>
    </source>
</evidence>
<feature type="signal peptide" evidence="2">
    <location>
        <begin position="1"/>
        <end position="36"/>
    </location>
</feature>
<evidence type="ECO:0000313" key="5">
    <source>
        <dbReference type="Proteomes" id="UP000886476"/>
    </source>
</evidence>
<dbReference type="Pfam" id="PF03797">
    <property type="entry name" value="Autotransporter"/>
    <property type="match status" value="1"/>
</dbReference>
<feature type="compositionally biased region" description="Pro residues" evidence="1">
    <location>
        <begin position="50"/>
        <end position="62"/>
    </location>
</feature>
<dbReference type="RefSeq" id="WP_172109322.1">
    <property type="nucleotide sequence ID" value="NZ_JABFDN010000001.1"/>
</dbReference>